<keyword evidence="4 7" id="KW-0812">Transmembrane</keyword>
<feature type="transmembrane region" description="Helical" evidence="7">
    <location>
        <begin position="218"/>
        <end position="238"/>
    </location>
</feature>
<keyword evidence="5 7" id="KW-1133">Transmembrane helix</keyword>
<feature type="transmembrane region" description="Helical" evidence="7">
    <location>
        <begin position="356"/>
        <end position="381"/>
    </location>
</feature>
<dbReference type="RefSeq" id="WP_394607611.1">
    <property type="nucleotide sequence ID" value="NZ_JBIHSJ010000001.1"/>
</dbReference>
<feature type="domain" description="ABC transmembrane type-1" evidence="8">
    <location>
        <begin position="357"/>
        <end position="546"/>
    </location>
</feature>
<evidence type="ECO:0000256" key="1">
    <source>
        <dbReference type="ARBA" id="ARBA00004651"/>
    </source>
</evidence>
<protein>
    <submittedName>
        <fullName evidence="9">ABC transporter permease</fullName>
    </submittedName>
</protein>
<dbReference type="EMBL" id="JBIHSN010000002">
    <property type="protein sequence ID" value="MFH0265348.1"/>
    <property type="molecule type" value="Genomic_DNA"/>
</dbReference>
<dbReference type="PANTHER" id="PTHR30183">
    <property type="entry name" value="MOLYBDENUM TRANSPORT SYSTEM PERMEASE PROTEIN MODB"/>
    <property type="match status" value="1"/>
</dbReference>
<feature type="transmembrane region" description="Helical" evidence="7">
    <location>
        <begin position="64"/>
        <end position="90"/>
    </location>
</feature>
<keyword evidence="6 7" id="KW-0472">Membrane</keyword>
<keyword evidence="3" id="KW-1003">Cell membrane</keyword>
<evidence type="ECO:0000256" key="5">
    <source>
        <dbReference type="ARBA" id="ARBA00022989"/>
    </source>
</evidence>
<name>A0ABW7IXZ0_9VIBR</name>
<dbReference type="Proteomes" id="UP001607151">
    <property type="component" value="Unassembled WGS sequence"/>
</dbReference>
<feature type="transmembrane region" description="Helical" evidence="7">
    <location>
        <begin position="393"/>
        <end position="413"/>
    </location>
</feature>
<evidence type="ECO:0000313" key="10">
    <source>
        <dbReference type="Proteomes" id="UP001607151"/>
    </source>
</evidence>
<feature type="transmembrane region" description="Helical" evidence="7">
    <location>
        <begin position="310"/>
        <end position="332"/>
    </location>
</feature>
<feature type="transmembrane region" description="Helical" evidence="7">
    <location>
        <begin position="12"/>
        <end position="39"/>
    </location>
</feature>
<evidence type="ECO:0000256" key="2">
    <source>
        <dbReference type="ARBA" id="ARBA00022448"/>
    </source>
</evidence>
<dbReference type="PROSITE" id="PS50928">
    <property type="entry name" value="ABC_TM1"/>
    <property type="match status" value="2"/>
</dbReference>
<comment type="caution">
    <text evidence="9">The sequence shown here is derived from an EMBL/GenBank/DDBJ whole genome shotgun (WGS) entry which is preliminary data.</text>
</comment>
<reference evidence="9 10" key="1">
    <citation type="submission" date="2024-10" db="EMBL/GenBank/DDBJ databases">
        <authorList>
            <person name="Yibar A."/>
            <person name="Saticioglu I.B."/>
            <person name="Duman M."/>
            <person name="Ajmi N."/>
            <person name="Gurler F."/>
            <person name="Ay H."/>
            <person name="Onuk E."/>
            <person name="Guler S."/>
            <person name="Romalde J.L."/>
        </authorList>
    </citation>
    <scope>NUCLEOTIDE SEQUENCE [LARGE SCALE GENOMIC DNA]</scope>
    <source>
        <strain evidence="9 10">14-MA-B</strain>
    </source>
</reference>
<dbReference type="InterPro" id="IPR000515">
    <property type="entry name" value="MetI-like"/>
</dbReference>
<dbReference type="InterPro" id="IPR035906">
    <property type="entry name" value="MetI-like_sf"/>
</dbReference>
<dbReference type="PANTHER" id="PTHR30183:SF6">
    <property type="entry name" value="INNER MEMBRANE ABC TRANSPORTER PERMEASE PROTEIN YNJC"/>
    <property type="match status" value="1"/>
</dbReference>
<organism evidence="9 10">
    <name type="scientific">Vibrio rumoiensis</name>
    <dbReference type="NCBI Taxonomy" id="76258"/>
    <lineage>
        <taxon>Bacteria</taxon>
        <taxon>Pseudomonadati</taxon>
        <taxon>Pseudomonadota</taxon>
        <taxon>Gammaproteobacteria</taxon>
        <taxon>Vibrionales</taxon>
        <taxon>Vibrionaceae</taxon>
        <taxon>Vibrio</taxon>
    </lineage>
</organism>
<sequence length="568" mass="64922">MQSKPRRMLRIGYLLVILICFFPLIPGVLGMVVPAFGFIPPLDLNVFTFAGFISALNWPGVNRAILQTIMTTIVSTFIAVIMTFAIVQAYWGRRSWYRIEKLLSPILALPHVAFAVGFLFLFSDTGWLARFLQFIFNDTLSFIHSWFSSLYSLQDNIGVSLTLALAIKETPFLLLMSVAVLHNLKIHQTLQVTQGLGYSAPQSWWKVIFPQWLQHMRFPLFAIMAYSCSVVDVSLILGPTHPPTFAVLVWQWFNEPDLSQLPRAAAGAFLLFVLCSLLIGFVWIIERLTLIEFRAWLSSGRHNRLALKPYFFHLIVAVSLLVIPIIILWTFAQRWSFPSLLPTFWSTRFWISEWPYIQATMITSVTLALLSSGVAFILALIAHEYRGHFRFHIPMYIIALPMLVPQLSLLFGLQITSLWINQEHYWFWVVWAHTFFVFPYTYLALDGPWKSYPNRLSQTAVSLGVSPLKTFFLIKLRTLSSGLLFAWAMGMSVSLAQYLPTLMLGSGRVVTLTTEAVALSSGHDRRVVALYALWQAILPFVFFSLAFIGNRILQRRNQPTYKQESRSL</sequence>
<proteinExistence type="predicted"/>
<evidence type="ECO:0000313" key="9">
    <source>
        <dbReference type="EMBL" id="MFH0265348.1"/>
    </source>
</evidence>
<feature type="transmembrane region" description="Helical" evidence="7">
    <location>
        <begin position="264"/>
        <end position="285"/>
    </location>
</feature>
<accession>A0ABW7IXZ0</accession>
<evidence type="ECO:0000256" key="3">
    <source>
        <dbReference type="ARBA" id="ARBA00022475"/>
    </source>
</evidence>
<gene>
    <name evidence="9" type="ORF">ACGRQ9_07545</name>
</gene>
<feature type="transmembrane region" description="Helical" evidence="7">
    <location>
        <begin position="102"/>
        <end position="122"/>
    </location>
</feature>
<feature type="transmembrane region" description="Helical" evidence="7">
    <location>
        <begin position="528"/>
        <end position="548"/>
    </location>
</feature>
<feature type="domain" description="ABC transmembrane type-1" evidence="8">
    <location>
        <begin position="61"/>
        <end position="282"/>
    </location>
</feature>
<dbReference type="SUPFAM" id="SSF161098">
    <property type="entry name" value="MetI-like"/>
    <property type="match status" value="2"/>
</dbReference>
<evidence type="ECO:0000256" key="4">
    <source>
        <dbReference type="ARBA" id="ARBA00022692"/>
    </source>
</evidence>
<evidence type="ECO:0000256" key="7">
    <source>
        <dbReference type="SAM" id="Phobius"/>
    </source>
</evidence>
<keyword evidence="2" id="KW-0813">Transport</keyword>
<dbReference type="CDD" id="cd06261">
    <property type="entry name" value="TM_PBP2"/>
    <property type="match status" value="1"/>
</dbReference>
<keyword evidence="10" id="KW-1185">Reference proteome</keyword>
<feature type="transmembrane region" description="Helical" evidence="7">
    <location>
        <begin position="479"/>
        <end position="499"/>
    </location>
</feature>
<comment type="subcellular location">
    <subcellularLocation>
        <location evidence="1">Cell membrane</location>
        <topology evidence="1">Multi-pass membrane protein</topology>
    </subcellularLocation>
</comment>
<dbReference type="Gene3D" id="1.10.3720.10">
    <property type="entry name" value="MetI-like"/>
    <property type="match status" value="2"/>
</dbReference>
<feature type="transmembrane region" description="Helical" evidence="7">
    <location>
        <begin position="425"/>
        <end position="445"/>
    </location>
</feature>
<evidence type="ECO:0000256" key="6">
    <source>
        <dbReference type="ARBA" id="ARBA00023136"/>
    </source>
</evidence>
<evidence type="ECO:0000259" key="8">
    <source>
        <dbReference type="PROSITE" id="PS50928"/>
    </source>
</evidence>